<dbReference type="Proteomes" id="UP000499080">
    <property type="component" value="Unassembled WGS sequence"/>
</dbReference>
<gene>
    <name evidence="1" type="ORF">AVEN_271499_1</name>
</gene>
<dbReference type="OrthoDB" id="8035887at2759"/>
<comment type="caution">
    <text evidence="1">The sequence shown here is derived from an EMBL/GenBank/DDBJ whole genome shotgun (WGS) entry which is preliminary data.</text>
</comment>
<sequence>MNPTLKLTLRFLPGTLNTTTGSSLLIPENTQNSLEREDFTSNSLNLLSEFISVKQCKICFGYGHTSRNCDHTQNPRCGKTKKATIVENLTVSIVWNPTPDSKLIFEPSTAALTEG</sequence>
<reference evidence="1 2" key="1">
    <citation type="journal article" date="2019" name="Sci. Rep.">
        <title>Orb-weaving spider Araneus ventricosus genome elucidates the spidroin gene catalogue.</title>
        <authorList>
            <person name="Kono N."/>
            <person name="Nakamura H."/>
            <person name="Ohtoshi R."/>
            <person name="Moran D.A.P."/>
            <person name="Shinohara A."/>
            <person name="Yoshida Y."/>
            <person name="Fujiwara M."/>
            <person name="Mori M."/>
            <person name="Tomita M."/>
            <person name="Arakawa K."/>
        </authorList>
    </citation>
    <scope>NUCLEOTIDE SEQUENCE [LARGE SCALE GENOMIC DNA]</scope>
</reference>
<organism evidence="1 2">
    <name type="scientific">Araneus ventricosus</name>
    <name type="common">Orbweaver spider</name>
    <name type="synonym">Epeira ventricosa</name>
    <dbReference type="NCBI Taxonomy" id="182803"/>
    <lineage>
        <taxon>Eukaryota</taxon>
        <taxon>Metazoa</taxon>
        <taxon>Ecdysozoa</taxon>
        <taxon>Arthropoda</taxon>
        <taxon>Chelicerata</taxon>
        <taxon>Arachnida</taxon>
        <taxon>Araneae</taxon>
        <taxon>Araneomorphae</taxon>
        <taxon>Entelegynae</taxon>
        <taxon>Araneoidea</taxon>
        <taxon>Araneidae</taxon>
        <taxon>Araneus</taxon>
    </lineage>
</organism>
<dbReference type="EMBL" id="BGPR01002567">
    <property type="protein sequence ID" value="GBM75589.1"/>
    <property type="molecule type" value="Genomic_DNA"/>
</dbReference>
<proteinExistence type="predicted"/>
<protein>
    <submittedName>
        <fullName evidence="1">Uncharacterized protein</fullName>
    </submittedName>
</protein>
<evidence type="ECO:0000313" key="2">
    <source>
        <dbReference type="Proteomes" id="UP000499080"/>
    </source>
</evidence>
<name>A0A4Y2IE84_ARAVE</name>
<accession>A0A4Y2IE84</accession>
<evidence type="ECO:0000313" key="1">
    <source>
        <dbReference type="EMBL" id="GBM75589.1"/>
    </source>
</evidence>
<keyword evidence="2" id="KW-1185">Reference proteome</keyword>
<dbReference type="AlphaFoldDB" id="A0A4Y2IE84"/>